<sequence>MVAIGRNEGERLRRCLESVRQQAAAVVYVDSGSTDGSVAMAQSLGVIVVSLDMRQPFTAARARNEGLARLLALAPQVNRVQFVDGDCEVVAGWLPAALAFLQAQPAVGVVCGRRRERHPQASIYNLMCDLEWDGPKGEVKACGGDALFRVAALTQVGGYRPDLIAGEEPELCVRLRAAGWTVWRLDEEMTLHDAAMHRLGQWWSRSKRCGYAYAQGAHLHGAPPERHKVAEARRGWVWGAALPLAIMATAALAGSGPALALGALYPLQVARLALKGRRSRRENWLLAGFTVVGKFAELSGQLRFHRDRLRQRSSGLIEYK</sequence>
<accession>A0A7C9TIV5</accession>
<name>A0A7C9TIV5_9BURK</name>
<comment type="similarity">
    <text evidence="1">Belongs to the glycosyltransferase 2 family.</text>
</comment>
<dbReference type="SUPFAM" id="SSF53448">
    <property type="entry name" value="Nucleotide-diphospho-sugar transferases"/>
    <property type="match status" value="1"/>
</dbReference>
<keyword evidence="3 5" id="KW-0808">Transferase</keyword>
<dbReference type="EMBL" id="JAAGOH010000002">
    <property type="protein sequence ID" value="NDY90125.1"/>
    <property type="molecule type" value="Genomic_DNA"/>
</dbReference>
<dbReference type="Proteomes" id="UP000484255">
    <property type="component" value="Unassembled WGS sequence"/>
</dbReference>
<comment type="caution">
    <text evidence="5">The sequence shown here is derived from an EMBL/GenBank/DDBJ whole genome shotgun (WGS) entry which is preliminary data.</text>
</comment>
<dbReference type="CDD" id="cd00761">
    <property type="entry name" value="Glyco_tranf_GTA_type"/>
    <property type="match status" value="1"/>
</dbReference>
<dbReference type="PANTHER" id="PTHR43179:SF12">
    <property type="entry name" value="GALACTOFURANOSYLTRANSFERASE GLFT2"/>
    <property type="match status" value="1"/>
</dbReference>
<proteinExistence type="inferred from homology"/>
<dbReference type="Gene3D" id="3.90.550.10">
    <property type="entry name" value="Spore Coat Polysaccharide Biosynthesis Protein SpsA, Chain A"/>
    <property type="match status" value="1"/>
</dbReference>
<dbReference type="PANTHER" id="PTHR43179">
    <property type="entry name" value="RHAMNOSYLTRANSFERASE WBBL"/>
    <property type="match status" value="1"/>
</dbReference>
<dbReference type="InterPro" id="IPR029044">
    <property type="entry name" value="Nucleotide-diphossugar_trans"/>
</dbReference>
<dbReference type="Pfam" id="PF00535">
    <property type="entry name" value="Glycos_transf_2"/>
    <property type="match status" value="1"/>
</dbReference>
<protein>
    <submittedName>
        <fullName evidence="5">Glycosyltransferase</fullName>
    </submittedName>
</protein>
<dbReference type="GO" id="GO:0016757">
    <property type="term" value="F:glycosyltransferase activity"/>
    <property type="evidence" value="ECO:0007669"/>
    <property type="project" value="UniProtKB-KW"/>
</dbReference>
<keyword evidence="6" id="KW-1185">Reference proteome</keyword>
<evidence type="ECO:0000256" key="3">
    <source>
        <dbReference type="ARBA" id="ARBA00022679"/>
    </source>
</evidence>
<evidence type="ECO:0000313" key="6">
    <source>
        <dbReference type="Proteomes" id="UP000484255"/>
    </source>
</evidence>
<feature type="domain" description="Glycosyltransferase 2-like" evidence="4">
    <location>
        <begin position="7"/>
        <end position="117"/>
    </location>
</feature>
<evidence type="ECO:0000256" key="2">
    <source>
        <dbReference type="ARBA" id="ARBA00022676"/>
    </source>
</evidence>
<dbReference type="AlphaFoldDB" id="A0A7C9TIV5"/>
<evidence type="ECO:0000259" key="4">
    <source>
        <dbReference type="Pfam" id="PF00535"/>
    </source>
</evidence>
<dbReference type="InterPro" id="IPR001173">
    <property type="entry name" value="Glyco_trans_2-like"/>
</dbReference>
<reference evidence="5 6" key="1">
    <citation type="submission" date="2020-02" db="EMBL/GenBank/DDBJ databases">
        <title>Ideonella bacterium strain TBM-1.</title>
        <authorList>
            <person name="Chen W.-M."/>
        </authorList>
    </citation>
    <scope>NUCLEOTIDE SEQUENCE [LARGE SCALE GENOMIC DNA]</scope>
    <source>
        <strain evidence="5 6">TBM-1</strain>
    </source>
</reference>
<organism evidence="5 6">
    <name type="scientific">Ideonella livida</name>
    <dbReference type="NCBI Taxonomy" id="2707176"/>
    <lineage>
        <taxon>Bacteria</taxon>
        <taxon>Pseudomonadati</taxon>
        <taxon>Pseudomonadota</taxon>
        <taxon>Betaproteobacteria</taxon>
        <taxon>Burkholderiales</taxon>
        <taxon>Sphaerotilaceae</taxon>
        <taxon>Ideonella</taxon>
    </lineage>
</organism>
<evidence type="ECO:0000256" key="1">
    <source>
        <dbReference type="ARBA" id="ARBA00006739"/>
    </source>
</evidence>
<keyword evidence="2" id="KW-0328">Glycosyltransferase</keyword>
<evidence type="ECO:0000313" key="5">
    <source>
        <dbReference type="EMBL" id="NDY90125.1"/>
    </source>
</evidence>
<gene>
    <name evidence="5" type="ORF">G3A44_02840</name>
</gene>